<organism evidence="9 10">
    <name type="scientific">Halioxenophilus aromaticivorans</name>
    <dbReference type="NCBI Taxonomy" id="1306992"/>
    <lineage>
        <taxon>Bacteria</taxon>
        <taxon>Pseudomonadati</taxon>
        <taxon>Pseudomonadota</taxon>
        <taxon>Gammaproteobacteria</taxon>
        <taxon>Alteromonadales</taxon>
        <taxon>Alteromonadaceae</taxon>
        <taxon>Halioxenophilus</taxon>
    </lineage>
</organism>
<feature type="transmembrane region" description="Helical" evidence="7">
    <location>
        <begin position="210"/>
        <end position="229"/>
    </location>
</feature>
<dbReference type="PANTHER" id="PTHR40074:SF2">
    <property type="entry name" value="O-ACETYLTRANSFERASE WECH"/>
    <property type="match status" value="1"/>
</dbReference>
<dbReference type="Pfam" id="PF01757">
    <property type="entry name" value="Acyl_transf_3"/>
    <property type="match status" value="1"/>
</dbReference>
<dbReference type="PANTHER" id="PTHR40074">
    <property type="entry name" value="O-ACETYLTRANSFERASE WECH"/>
    <property type="match status" value="1"/>
</dbReference>
<gene>
    <name evidence="9" type="ORF">GCM10025791_47380</name>
</gene>
<dbReference type="InterPro" id="IPR002656">
    <property type="entry name" value="Acyl_transf_3_dom"/>
</dbReference>
<dbReference type="GO" id="GO:0016413">
    <property type="term" value="F:O-acetyltransferase activity"/>
    <property type="evidence" value="ECO:0007669"/>
    <property type="project" value="TreeGrafter"/>
</dbReference>
<evidence type="ECO:0000259" key="8">
    <source>
        <dbReference type="Pfam" id="PF01757"/>
    </source>
</evidence>
<protein>
    <submittedName>
        <fullName evidence="9">Acyltransferase</fullName>
    </submittedName>
</protein>
<comment type="caution">
    <text evidence="9">The sequence shown here is derived from an EMBL/GenBank/DDBJ whole genome shotgun (WGS) entry which is preliminary data.</text>
</comment>
<feature type="transmembrane region" description="Helical" evidence="7">
    <location>
        <begin position="36"/>
        <end position="53"/>
    </location>
</feature>
<evidence type="ECO:0000256" key="2">
    <source>
        <dbReference type="ARBA" id="ARBA00007400"/>
    </source>
</evidence>
<dbReference type="AlphaFoldDB" id="A0AAV3UA79"/>
<feature type="transmembrane region" description="Helical" evidence="7">
    <location>
        <begin position="73"/>
        <end position="91"/>
    </location>
</feature>
<keyword evidence="10" id="KW-1185">Reference proteome</keyword>
<keyword evidence="9" id="KW-0808">Transferase</keyword>
<reference evidence="10" key="1">
    <citation type="journal article" date="2019" name="Int. J. Syst. Evol. Microbiol.">
        <title>The Global Catalogue of Microorganisms (GCM) 10K type strain sequencing project: providing services to taxonomists for standard genome sequencing and annotation.</title>
        <authorList>
            <consortium name="The Broad Institute Genomics Platform"/>
            <consortium name="The Broad Institute Genome Sequencing Center for Infectious Disease"/>
            <person name="Wu L."/>
            <person name="Ma J."/>
        </authorList>
    </citation>
    <scope>NUCLEOTIDE SEQUENCE [LARGE SCALE GENOMIC DNA]</scope>
    <source>
        <strain evidence="10">JCM 19134</strain>
    </source>
</reference>
<evidence type="ECO:0000256" key="5">
    <source>
        <dbReference type="ARBA" id="ARBA00022989"/>
    </source>
</evidence>
<feature type="transmembrane region" description="Helical" evidence="7">
    <location>
        <begin position="241"/>
        <end position="262"/>
    </location>
</feature>
<proteinExistence type="inferred from homology"/>
<dbReference type="GO" id="GO:0005886">
    <property type="term" value="C:plasma membrane"/>
    <property type="evidence" value="ECO:0007669"/>
    <property type="project" value="UniProtKB-SubCell"/>
</dbReference>
<sequence length="298" mass="33267">MYLRMPLFTFLSGVVYAYRPFREGVANFMQKKARRLLLPMLTVGTAFALLQAITPGTNSSISNWLLLHIQPVAHFWFIESLFLVFVLIVVLEKLNAFSSSGRWAAVFIGSAALYVSPLYSQYFSFSGFLYLLPYFLLGMGVQRYDAFKKINSGLIAVAMCATLAVLIFIYHQWVPSFGKRALPSLLLGVLACLCLLSIGFKSTLLAKIGVFSYSIYLFHVFFTAVPRIVFGKFGIDLDVVFFTSLVAGIMGPIVLELVLARFNLTRVLLLGKAPHRKPKVSDKPALLPLMPLRQANAR</sequence>
<evidence type="ECO:0000256" key="3">
    <source>
        <dbReference type="ARBA" id="ARBA00022475"/>
    </source>
</evidence>
<keyword evidence="4 7" id="KW-0812">Transmembrane</keyword>
<feature type="domain" description="Acyltransferase 3" evidence="8">
    <location>
        <begin position="3"/>
        <end position="254"/>
    </location>
</feature>
<feature type="transmembrane region" description="Helical" evidence="7">
    <location>
        <begin position="125"/>
        <end position="141"/>
    </location>
</feature>
<accession>A0AAV3UA79</accession>
<evidence type="ECO:0000256" key="6">
    <source>
        <dbReference type="ARBA" id="ARBA00023136"/>
    </source>
</evidence>
<feature type="transmembrane region" description="Helical" evidence="7">
    <location>
        <begin position="103"/>
        <end position="119"/>
    </location>
</feature>
<keyword evidence="9" id="KW-0012">Acyltransferase</keyword>
<evidence type="ECO:0000256" key="7">
    <source>
        <dbReference type="SAM" id="Phobius"/>
    </source>
</evidence>
<dbReference type="Proteomes" id="UP001409585">
    <property type="component" value="Unassembled WGS sequence"/>
</dbReference>
<keyword evidence="5 7" id="KW-1133">Transmembrane helix</keyword>
<feature type="transmembrane region" description="Helical" evidence="7">
    <location>
        <begin position="180"/>
        <end position="198"/>
    </location>
</feature>
<dbReference type="GO" id="GO:0009246">
    <property type="term" value="P:enterobacterial common antigen biosynthetic process"/>
    <property type="evidence" value="ECO:0007669"/>
    <property type="project" value="TreeGrafter"/>
</dbReference>
<comment type="similarity">
    <text evidence="2">Belongs to the acyltransferase 3 family.</text>
</comment>
<evidence type="ECO:0000313" key="9">
    <source>
        <dbReference type="EMBL" id="GAA4960563.1"/>
    </source>
</evidence>
<comment type="subcellular location">
    <subcellularLocation>
        <location evidence="1">Cell membrane</location>
        <topology evidence="1">Multi-pass membrane protein</topology>
    </subcellularLocation>
</comment>
<evidence type="ECO:0000256" key="1">
    <source>
        <dbReference type="ARBA" id="ARBA00004651"/>
    </source>
</evidence>
<evidence type="ECO:0000256" key="4">
    <source>
        <dbReference type="ARBA" id="ARBA00022692"/>
    </source>
</evidence>
<keyword evidence="3" id="KW-1003">Cell membrane</keyword>
<feature type="transmembrane region" description="Helical" evidence="7">
    <location>
        <begin position="153"/>
        <end position="174"/>
    </location>
</feature>
<evidence type="ECO:0000313" key="10">
    <source>
        <dbReference type="Proteomes" id="UP001409585"/>
    </source>
</evidence>
<name>A0AAV3UA79_9ALTE</name>
<keyword evidence="6 7" id="KW-0472">Membrane</keyword>
<dbReference type="EMBL" id="BAABLX010000079">
    <property type="protein sequence ID" value="GAA4960563.1"/>
    <property type="molecule type" value="Genomic_DNA"/>
</dbReference>